<keyword evidence="1" id="KW-0175">Coiled coil</keyword>
<comment type="caution">
    <text evidence="2">The sequence shown here is derived from an EMBL/GenBank/DDBJ whole genome shotgun (WGS) entry which is preliminary data.</text>
</comment>
<keyword evidence="3" id="KW-1185">Reference proteome</keyword>
<feature type="coiled-coil region" evidence="1">
    <location>
        <begin position="156"/>
        <end position="190"/>
    </location>
</feature>
<reference evidence="2" key="1">
    <citation type="submission" date="2021-01" db="EMBL/GenBank/DDBJ databases">
        <authorList>
            <consortium name="Genoscope - CEA"/>
            <person name="William W."/>
        </authorList>
    </citation>
    <scope>NUCLEOTIDE SEQUENCE</scope>
</reference>
<dbReference type="Proteomes" id="UP000688137">
    <property type="component" value="Unassembled WGS sequence"/>
</dbReference>
<sequence length="224" mass="26580">MLVGKRKYFEDEPNESLNPTFALRRRINQDRNIETLSQARRRLTQQNLAIIQEKYPQIQQSEINRLLEDFDNNVEMVFEILGQKMATPQKIDIDNTDFDNYKICLKEELLKRLQQSQNIQTAQQNIQLCFDAFEQKLGEKFQQNTQKLLDENKLLKQAFLKQNKRLEKVRVDAENKDKQQSNLIKDLTEECKQQKLINNNLTILLIQAQQNVSINNNNLDHDIY</sequence>
<organism evidence="2 3">
    <name type="scientific">Paramecium primaurelia</name>
    <dbReference type="NCBI Taxonomy" id="5886"/>
    <lineage>
        <taxon>Eukaryota</taxon>
        <taxon>Sar</taxon>
        <taxon>Alveolata</taxon>
        <taxon>Ciliophora</taxon>
        <taxon>Intramacronucleata</taxon>
        <taxon>Oligohymenophorea</taxon>
        <taxon>Peniculida</taxon>
        <taxon>Parameciidae</taxon>
        <taxon>Paramecium</taxon>
    </lineage>
</organism>
<evidence type="ECO:0000313" key="2">
    <source>
        <dbReference type="EMBL" id="CAD8110043.1"/>
    </source>
</evidence>
<dbReference type="EMBL" id="CAJJDM010000146">
    <property type="protein sequence ID" value="CAD8110043.1"/>
    <property type="molecule type" value="Genomic_DNA"/>
</dbReference>
<dbReference type="AlphaFoldDB" id="A0A8S1Q447"/>
<proteinExistence type="predicted"/>
<evidence type="ECO:0000313" key="3">
    <source>
        <dbReference type="Proteomes" id="UP000688137"/>
    </source>
</evidence>
<protein>
    <submittedName>
        <fullName evidence="2">Uncharacterized protein</fullName>
    </submittedName>
</protein>
<name>A0A8S1Q447_PARPR</name>
<gene>
    <name evidence="2" type="ORF">PPRIM_AZ9-3.1.T1420137</name>
</gene>
<accession>A0A8S1Q447</accession>
<dbReference type="OMA" id="MATPQKI"/>
<evidence type="ECO:0000256" key="1">
    <source>
        <dbReference type="SAM" id="Coils"/>
    </source>
</evidence>